<feature type="domain" description="SWIM-type" evidence="2">
    <location>
        <begin position="135"/>
        <end position="169"/>
    </location>
</feature>
<keyword evidence="1" id="KW-0862">Zinc</keyword>
<dbReference type="Proteomes" id="UP001188597">
    <property type="component" value="Unassembled WGS sequence"/>
</dbReference>
<dbReference type="PANTHER" id="PTHR33977">
    <property type="entry name" value="ZINC ION BINDING PROTEIN"/>
    <property type="match status" value="1"/>
</dbReference>
<sequence>MAVVMAGVRKGLLWPVDEELWINGVRTLPVASQEPHAAIESYHLQLKSKLFNILHSNLWQRVDWLLHTLTTEFHSLYWLDQYIGETGNFENLRGRSFSTNSWYKAMHIPDVDVLLDEENLQLAKVVSQADRSVAYTVWNPGSEFSLCDCPWSRMGNLCKHIVKVAILCKNRQVARPLLAAQVYRQALLDLLQNSPDDPVVLDHAILHAIRMQQDIKGLEELSNSGLLQPLPHETNF</sequence>
<dbReference type="PROSITE" id="PS50966">
    <property type="entry name" value="ZF_SWIM"/>
    <property type="match status" value="1"/>
</dbReference>
<organism evidence="3 4">
    <name type="scientific">Escallonia herrerae</name>
    <dbReference type="NCBI Taxonomy" id="1293975"/>
    <lineage>
        <taxon>Eukaryota</taxon>
        <taxon>Viridiplantae</taxon>
        <taxon>Streptophyta</taxon>
        <taxon>Embryophyta</taxon>
        <taxon>Tracheophyta</taxon>
        <taxon>Spermatophyta</taxon>
        <taxon>Magnoliopsida</taxon>
        <taxon>eudicotyledons</taxon>
        <taxon>Gunneridae</taxon>
        <taxon>Pentapetalae</taxon>
        <taxon>asterids</taxon>
        <taxon>campanulids</taxon>
        <taxon>Escalloniales</taxon>
        <taxon>Escalloniaceae</taxon>
        <taxon>Escallonia</taxon>
    </lineage>
</organism>
<dbReference type="InterPro" id="IPR007527">
    <property type="entry name" value="Znf_SWIM"/>
</dbReference>
<protein>
    <recommendedName>
        <fullName evidence="2">SWIM-type domain-containing protein</fullName>
    </recommendedName>
</protein>
<gene>
    <name evidence="3" type="ORF">RJ639_041183</name>
</gene>
<name>A0AA89B5N1_9ASTE</name>
<reference evidence="3" key="1">
    <citation type="submission" date="2022-12" db="EMBL/GenBank/DDBJ databases">
        <title>Draft genome assemblies for two species of Escallonia (Escalloniales).</title>
        <authorList>
            <person name="Chanderbali A."/>
            <person name="Dervinis C."/>
            <person name="Anghel I."/>
            <person name="Soltis D."/>
            <person name="Soltis P."/>
            <person name="Zapata F."/>
        </authorList>
    </citation>
    <scope>NUCLEOTIDE SEQUENCE</scope>
    <source>
        <strain evidence="3">UCBG64.0493</strain>
        <tissue evidence="3">Leaf</tissue>
    </source>
</reference>
<dbReference type="PANTHER" id="PTHR33977:SF4">
    <property type="entry name" value="SWIM-TYPE DOMAIN-CONTAINING PROTEIN"/>
    <property type="match status" value="1"/>
</dbReference>
<comment type="caution">
    <text evidence="3">The sequence shown here is derived from an EMBL/GenBank/DDBJ whole genome shotgun (WGS) entry which is preliminary data.</text>
</comment>
<dbReference type="EMBL" id="JAVXUP010000476">
    <property type="protein sequence ID" value="KAK3027028.1"/>
    <property type="molecule type" value="Genomic_DNA"/>
</dbReference>
<accession>A0AA89B5N1</accession>
<dbReference type="Pfam" id="PF04434">
    <property type="entry name" value="SWIM"/>
    <property type="match status" value="1"/>
</dbReference>
<evidence type="ECO:0000256" key="1">
    <source>
        <dbReference type="PROSITE-ProRule" id="PRU00325"/>
    </source>
</evidence>
<keyword evidence="1" id="KW-0479">Metal-binding</keyword>
<proteinExistence type="predicted"/>
<keyword evidence="1" id="KW-0863">Zinc-finger</keyword>
<dbReference type="GO" id="GO:0008270">
    <property type="term" value="F:zinc ion binding"/>
    <property type="evidence" value="ECO:0007669"/>
    <property type="project" value="UniProtKB-KW"/>
</dbReference>
<evidence type="ECO:0000259" key="2">
    <source>
        <dbReference type="PROSITE" id="PS50966"/>
    </source>
</evidence>
<keyword evidence="4" id="KW-1185">Reference proteome</keyword>
<evidence type="ECO:0000313" key="3">
    <source>
        <dbReference type="EMBL" id="KAK3027028.1"/>
    </source>
</evidence>
<evidence type="ECO:0000313" key="4">
    <source>
        <dbReference type="Proteomes" id="UP001188597"/>
    </source>
</evidence>
<dbReference type="AlphaFoldDB" id="A0AA89B5N1"/>